<evidence type="ECO:0000313" key="3">
    <source>
        <dbReference type="Proteomes" id="UP000703674"/>
    </source>
</evidence>
<evidence type="ECO:0000313" key="2">
    <source>
        <dbReference type="EMBL" id="NJW54336.1"/>
    </source>
</evidence>
<feature type="non-terminal residue" evidence="2">
    <location>
        <position position="127"/>
    </location>
</feature>
<keyword evidence="3" id="KW-1185">Reference proteome</keyword>
<protein>
    <submittedName>
        <fullName evidence="2">Uncharacterized protein</fullName>
    </submittedName>
</protein>
<feature type="region of interest" description="Disordered" evidence="1">
    <location>
        <begin position="89"/>
        <end position="110"/>
    </location>
</feature>
<organism evidence="2 3">
    <name type="scientific">Salinimicrobium oceani</name>
    <dbReference type="NCBI Taxonomy" id="2722702"/>
    <lineage>
        <taxon>Bacteria</taxon>
        <taxon>Pseudomonadati</taxon>
        <taxon>Bacteroidota</taxon>
        <taxon>Flavobacteriia</taxon>
        <taxon>Flavobacteriales</taxon>
        <taxon>Flavobacteriaceae</taxon>
        <taxon>Salinimicrobium</taxon>
    </lineage>
</organism>
<accession>A0ABX1D1H2</accession>
<proteinExistence type="predicted"/>
<evidence type="ECO:0000256" key="1">
    <source>
        <dbReference type="SAM" id="MobiDB-lite"/>
    </source>
</evidence>
<dbReference type="EMBL" id="JAAVJR010000097">
    <property type="protein sequence ID" value="NJW54336.1"/>
    <property type="molecule type" value="Genomic_DNA"/>
</dbReference>
<reference evidence="2 3" key="1">
    <citation type="submission" date="2020-03" db="EMBL/GenBank/DDBJ databases">
        <title>Salinimicrobium sp. nov, isolated from SCS.</title>
        <authorList>
            <person name="Cao W.R."/>
        </authorList>
    </citation>
    <scope>NUCLEOTIDE SEQUENCE [LARGE SCALE GENOMIC DNA]</scope>
    <source>
        <strain evidence="3">J15B91</strain>
    </source>
</reference>
<gene>
    <name evidence="2" type="ORF">HC175_15610</name>
</gene>
<sequence length="127" mass="14758">MKQEEIVTLLQDPTTLNFEDTKALHEVLRQYPYFQAARAVRLKGLKNLNSLHYNKELKLTAAHTADRGVLFDFITSEEFNQNQIAETIKEQSQKENQPQNAATPDENMSLDKALRMKYRESEQVFDP</sequence>
<name>A0ABX1D1H2_9FLAO</name>
<comment type="caution">
    <text evidence="2">The sequence shown here is derived from an EMBL/GenBank/DDBJ whole genome shotgun (WGS) entry which is preliminary data.</text>
</comment>
<dbReference type="Proteomes" id="UP000703674">
    <property type="component" value="Unassembled WGS sequence"/>
</dbReference>